<evidence type="ECO:0000313" key="1">
    <source>
        <dbReference type="EMBL" id="CRL03486.1"/>
    </source>
</evidence>
<name>A0A1J1IWF5_9DIPT</name>
<sequence>MTSLSSWMMSYTRQSFKSSNSHDMLMKLYINYDNAEDTKVLNNEKETEMKGRIKQLIEDFIPCCGKNVTEVKKERKRENAYNENPHELARKQFIQIKHLPKLYIRRFGLEAQELENETDDAGSRLTYKRNKINFEASENFHIYSLPQKTAMRNYFFLLQVEEMGKMKTEN</sequence>
<protein>
    <submittedName>
        <fullName evidence="1">CLUMA_CG016622, isoform A</fullName>
    </submittedName>
</protein>
<dbReference type="EMBL" id="CVRI01000059">
    <property type="protein sequence ID" value="CRL03486.1"/>
    <property type="molecule type" value="Genomic_DNA"/>
</dbReference>
<gene>
    <name evidence="1" type="ORF">CLUMA_CG016622</name>
</gene>
<accession>A0A1J1IWF5</accession>
<proteinExistence type="predicted"/>
<reference evidence="1 2" key="1">
    <citation type="submission" date="2015-04" db="EMBL/GenBank/DDBJ databases">
        <authorList>
            <person name="Syromyatnikov M.Y."/>
            <person name="Popov V.N."/>
        </authorList>
    </citation>
    <scope>NUCLEOTIDE SEQUENCE [LARGE SCALE GENOMIC DNA]</scope>
</reference>
<keyword evidence="2" id="KW-1185">Reference proteome</keyword>
<evidence type="ECO:0000313" key="2">
    <source>
        <dbReference type="Proteomes" id="UP000183832"/>
    </source>
</evidence>
<dbReference type="AlphaFoldDB" id="A0A1J1IWF5"/>
<dbReference type="Proteomes" id="UP000183832">
    <property type="component" value="Unassembled WGS sequence"/>
</dbReference>
<organism evidence="1 2">
    <name type="scientific">Clunio marinus</name>
    <dbReference type="NCBI Taxonomy" id="568069"/>
    <lineage>
        <taxon>Eukaryota</taxon>
        <taxon>Metazoa</taxon>
        <taxon>Ecdysozoa</taxon>
        <taxon>Arthropoda</taxon>
        <taxon>Hexapoda</taxon>
        <taxon>Insecta</taxon>
        <taxon>Pterygota</taxon>
        <taxon>Neoptera</taxon>
        <taxon>Endopterygota</taxon>
        <taxon>Diptera</taxon>
        <taxon>Nematocera</taxon>
        <taxon>Chironomoidea</taxon>
        <taxon>Chironomidae</taxon>
        <taxon>Clunio</taxon>
    </lineage>
</organism>